<dbReference type="GeneID" id="59286509"/>
<feature type="region of interest" description="Disordered" evidence="1">
    <location>
        <begin position="722"/>
        <end position="773"/>
    </location>
</feature>
<dbReference type="Pfam" id="PF11274">
    <property type="entry name" value="DUF3074"/>
    <property type="match status" value="1"/>
</dbReference>
<feature type="region of interest" description="Disordered" evidence="1">
    <location>
        <begin position="41"/>
        <end position="84"/>
    </location>
</feature>
<dbReference type="InterPro" id="IPR024500">
    <property type="entry name" value="DUF3074"/>
</dbReference>
<dbReference type="InterPro" id="IPR023393">
    <property type="entry name" value="START-like_dom_sf"/>
</dbReference>
<feature type="compositionally biased region" description="Low complexity" evidence="1">
    <location>
        <begin position="54"/>
        <end position="80"/>
    </location>
</feature>
<dbReference type="RefSeq" id="XP_037166298.1">
    <property type="nucleotide sequence ID" value="XM_037306763.1"/>
</dbReference>
<evidence type="ECO:0000313" key="3">
    <source>
        <dbReference type="EMBL" id="KAF6236966.1"/>
    </source>
</evidence>
<feature type="compositionally biased region" description="Basic and acidic residues" evidence="1">
    <location>
        <begin position="722"/>
        <end position="757"/>
    </location>
</feature>
<dbReference type="CDD" id="cd06503">
    <property type="entry name" value="ATP-synt_Fo_b"/>
    <property type="match status" value="1"/>
</dbReference>
<dbReference type="OrthoDB" id="5403181at2759"/>
<dbReference type="PANTHER" id="PTHR40370:SF1">
    <property type="entry name" value="DUF3074 DOMAIN-CONTAINING PROTEIN"/>
    <property type="match status" value="1"/>
</dbReference>
<feature type="region of interest" description="Disordered" evidence="1">
    <location>
        <begin position="563"/>
        <end position="585"/>
    </location>
</feature>
<feature type="region of interest" description="Disordered" evidence="1">
    <location>
        <begin position="211"/>
        <end position="236"/>
    </location>
</feature>
<dbReference type="SUPFAM" id="SSF55961">
    <property type="entry name" value="Bet v1-like"/>
    <property type="match status" value="1"/>
</dbReference>
<feature type="domain" description="DUF3074" evidence="2">
    <location>
        <begin position="123"/>
        <end position="413"/>
    </location>
</feature>
<name>A0A8H6L619_9LECA</name>
<gene>
    <name evidence="3" type="ORF">HO173_004845</name>
</gene>
<organism evidence="3 4">
    <name type="scientific">Letharia columbiana</name>
    <dbReference type="NCBI Taxonomy" id="112416"/>
    <lineage>
        <taxon>Eukaryota</taxon>
        <taxon>Fungi</taxon>
        <taxon>Dikarya</taxon>
        <taxon>Ascomycota</taxon>
        <taxon>Pezizomycotina</taxon>
        <taxon>Lecanoromycetes</taxon>
        <taxon>OSLEUM clade</taxon>
        <taxon>Lecanoromycetidae</taxon>
        <taxon>Lecanorales</taxon>
        <taxon>Lecanorineae</taxon>
        <taxon>Parmeliaceae</taxon>
        <taxon>Letharia</taxon>
    </lineage>
</organism>
<feature type="compositionally biased region" description="Low complexity" evidence="1">
    <location>
        <begin position="564"/>
        <end position="578"/>
    </location>
</feature>
<proteinExistence type="predicted"/>
<protein>
    <recommendedName>
        <fullName evidence="2">DUF3074 domain-containing protein</fullName>
    </recommendedName>
</protein>
<dbReference type="AlphaFoldDB" id="A0A8H6L619"/>
<feature type="region of interest" description="Disordered" evidence="1">
    <location>
        <begin position="333"/>
        <end position="369"/>
    </location>
</feature>
<accession>A0A8H6L619</accession>
<dbReference type="PANTHER" id="PTHR40370">
    <property type="entry name" value="EXPRESSED PROTEIN"/>
    <property type="match status" value="1"/>
</dbReference>
<feature type="compositionally biased region" description="Low complexity" evidence="1">
    <location>
        <begin position="211"/>
        <end position="227"/>
    </location>
</feature>
<dbReference type="Proteomes" id="UP000578531">
    <property type="component" value="Unassembled WGS sequence"/>
</dbReference>
<feature type="region of interest" description="Disordered" evidence="1">
    <location>
        <begin position="608"/>
        <end position="684"/>
    </location>
</feature>
<evidence type="ECO:0000259" key="2">
    <source>
        <dbReference type="Pfam" id="PF11274"/>
    </source>
</evidence>
<evidence type="ECO:0000313" key="4">
    <source>
        <dbReference type="Proteomes" id="UP000578531"/>
    </source>
</evidence>
<comment type="caution">
    <text evidence="3">The sequence shown here is derived from an EMBL/GenBank/DDBJ whole genome shotgun (WGS) entry which is preliminary data.</text>
</comment>
<reference evidence="3 4" key="1">
    <citation type="journal article" date="2020" name="Genomics">
        <title>Complete, high-quality genomes from long-read metagenomic sequencing of two wolf lichen thalli reveals enigmatic genome architecture.</title>
        <authorList>
            <person name="McKenzie S.K."/>
            <person name="Walston R.F."/>
            <person name="Allen J.L."/>
        </authorList>
    </citation>
    <scope>NUCLEOTIDE SEQUENCE [LARGE SCALE GENOMIC DNA]</scope>
    <source>
        <strain evidence="3">WasteWater2</strain>
    </source>
</reference>
<sequence>MAALHSALQSLSPTPFSSVPAAESETISYLQNAFTEAQTIIDSVPLPPPNDPLVSTRPRSSTSASIASNVSEISSSSARSEPLDPSHISLQKEWGKPIKLNAKDNPLGMAVYKLGGKDGNGAWFARRSVHEGLGFKKWKLGLQREFPETLEVQGGPGEGNIRGIGGERRVERRRIEGVGTIEVYHLSAQFPGPTTPRDFVTLLLTSSSALSETQSLASRPSSSASDGAKSRTQRYTDTPRHFMVISKPCRHPDCPPRDGFIRGQYESVEFIREIPRKSKKALSTTDLLEVTRPREHSPPLEKELLLRNAERKLKESGEELLDGDGELTPAAADEVAKEGRKRGKTISFAGSRGASAKGEAMDDPDAHDDAELNPVEWIMITRSDPGGSVPRFMVERGTPGSIVADASKFLDWACKKEHPQDEVEALENGDLEHVQSKTREGLEAYDTNGHLAGLDGEADGAEAPSKAVPQRTSVEMATAPADPAQQGGLVATVANAAYAGLESYAPQAVIDRLPSHQHTQSMQSIDEVTGIPNGISATLSRTVSSASSVASFASAEDHFDDTLSAKSATSQTKSSNSKDIAAMSPHEKELAKLNERKKKLDETLAKAREKELKDKEDLTSKEEERIKRAEEKHAKEVAKQEEKYKKEVAKLEAKRQKEATKAEERKRKEEDKDEKRRLTREKDEMKQALEVVSKERDILREQVGALQRENTGLVLRLGKMDEGKELLKEAKKETEEGGRSRSGSLRREKGSGVKGKEATVLAGEKLVDGETTS</sequence>
<evidence type="ECO:0000256" key="1">
    <source>
        <dbReference type="SAM" id="MobiDB-lite"/>
    </source>
</evidence>
<keyword evidence="4" id="KW-1185">Reference proteome</keyword>
<dbReference type="Gene3D" id="3.30.530.20">
    <property type="match status" value="1"/>
</dbReference>
<dbReference type="EMBL" id="JACCJC010000016">
    <property type="protein sequence ID" value="KAF6236966.1"/>
    <property type="molecule type" value="Genomic_DNA"/>
</dbReference>